<keyword evidence="2" id="KW-1133">Transmembrane helix</keyword>
<feature type="transmembrane region" description="Helical" evidence="2">
    <location>
        <begin position="101"/>
        <end position="123"/>
    </location>
</feature>
<sequence length="189" mass="19846">MAFSGSGTPRGVPRLPTPFHGEPIATYDTYEQAQRAVDYLSDEKFPVQKVAIIGTDLRMVERVTGRLNYPRVAGAGAASGAYFGLFVGLLLTLFGTGGIDVWLAAALIGAGFGMLFGVISFSFTGGRRDFTSASQIVAQQYQVVAVAEVANQARNVLRGLPNSGVDPGPSTPGAPGVPEDPYRPPGPRD</sequence>
<keyword evidence="2" id="KW-0812">Transmembrane</keyword>
<dbReference type="EMBL" id="JBHSLD010000007">
    <property type="protein sequence ID" value="MFC5380649.1"/>
    <property type="molecule type" value="Genomic_DNA"/>
</dbReference>
<evidence type="ECO:0000313" key="5">
    <source>
        <dbReference type="Proteomes" id="UP001596122"/>
    </source>
</evidence>
<evidence type="ECO:0000313" key="4">
    <source>
        <dbReference type="EMBL" id="MFC5380649.1"/>
    </source>
</evidence>
<dbReference type="InterPro" id="IPR025889">
    <property type="entry name" value="GSP17M-like_dom"/>
</dbReference>
<dbReference type="Pfam" id="PF11181">
    <property type="entry name" value="YflT"/>
    <property type="match status" value="1"/>
</dbReference>
<feature type="compositionally biased region" description="Basic and acidic residues" evidence="1">
    <location>
        <begin position="180"/>
        <end position="189"/>
    </location>
</feature>
<dbReference type="RefSeq" id="WP_340267878.1">
    <property type="nucleotide sequence ID" value="NZ_JBBEOG010000002.1"/>
</dbReference>
<feature type="transmembrane region" description="Helical" evidence="2">
    <location>
        <begin position="72"/>
        <end position="95"/>
    </location>
</feature>
<name>A0ABW0GLD4_9MICO</name>
<dbReference type="Proteomes" id="UP001596122">
    <property type="component" value="Unassembled WGS sequence"/>
</dbReference>
<evidence type="ECO:0000256" key="1">
    <source>
        <dbReference type="SAM" id="MobiDB-lite"/>
    </source>
</evidence>
<keyword evidence="5" id="KW-1185">Reference proteome</keyword>
<evidence type="ECO:0000259" key="3">
    <source>
        <dbReference type="Pfam" id="PF11181"/>
    </source>
</evidence>
<organism evidence="4 5">
    <name type="scientific">Aquipuribacter nitratireducens</name>
    <dbReference type="NCBI Taxonomy" id="650104"/>
    <lineage>
        <taxon>Bacteria</taxon>
        <taxon>Bacillati</taxon>
        <taxon>Actinomycetota</taxon>
        <taxon>Actinomycetes</taxon>
        <taxon>Micrococcales</taxon>
        <taxon>Intrasporangiaceae</taxon>
        <taxon>Aquipuribacter</taxon>
    </lineage>
</organism>
<proteinExistence type="predicted"/>
<protein>
    <submittedName>
        <fullName evidence="4">General stress protein</fullName>
    </submittedName>
</protein>
<feature type="region of interest" description="Disordered" evidence="1">
    <location>
        <begin position="158"/>
        <end position="189"/>
    </location>
</feature>
<gene>
    <name evidence="4" type="ORF">ACFPJ6_07600</name>
</gene>
<comment type="caution">
    <text evidence="4">The sequence shown here is derived from an EMBL/GenBank/DDBJ whole genome shotgun (WGS) entry which is preliminary data.</text>
</comment>
<keyword evidence="2" id="KW-0472">Membrane</keyword>
<reference evidence="5" key="1">
    <citation type="journal article" date="2019" name="Int. J. Syst. Evol. Microbiol.">
        <title>The Global Catalogue of Microorganisms (GCM) 10K type strain sequencing project: providing services to taxonomists for standard genome sequencing and annotation.</title>
        <authorList>
            <consortium name="The Broad Institute Genomics Platform"/>
            <consortium name="The Broad Institute Genome Sequencing Center for Infectious Disease"/>
            <person name="Wu L."/>
            <person name="Ma J."/>
        </authorList>
    </citation>
    <scope>NUCLEOTIDE SEQUENCE [LARGE SCALE GENOMIC DNA]</scope>
    <source>
        <strain evidence="5">CCUG 43114</strain>
    </source>
</reference>
<feature type="domain" description="General stress protein 17M-like" evidence="3">
    <location>
        <begin position="24"/>
        <end position="96"/>
    </location>
</feature>
<evidence type="ECO:0000256" key="2">
    <source>
        <dbReference type="SAM" id="Phobius"/>
    </source>
</evidence>
<accession>A0ABW0GLD4</accession>